<feature type="signal peptide" evidence="1">
    <location>
        <begin position="1"/>
        <end position="25"/>
    </location>
</feature>
<proteinExistence type="predicted"/>
<protein>
    <recommendedName>
        <fullName evidence="3">Serine hydrolase</fullName>
    </recommendedName>
</protein>
<dbReference type="RefSeq" id="WP_353647855.1">
    <property type="nucleotide sequence ID" value="NZ_CP159218.1"/>
</dbReference>
<evidence type="ECO:0000313" key="2">
    <source>
        <dbReference type="EMBL" id="XCG62240.1"/>
    </source>
</evidence>
<organism evidence="2">
    <name type="scientific">Nakamurella sp. A5-74</name>
    <dbReference type="NCBI Taxonomy" id="3158264"/>
    <lineage>
        <taxon>Bacteria</taxon>
        <taxon>Bacillati</taxon>
        <taxon>Actinomycetota</taxon>
        <taxon>Actinomycetes</taxon>
        <taxon>Nakamurellales</taxon>
        <taxon>Nakamurellaceae</taxon>
        <taxon>Nakamurella</taxon>
    </lineage>
</organism>
<dbReference type="InterPro" id="IPR012338">
    <property type="entry name" value="Beta-lactam/transpept-like"/>
</dbReference>
<sequence>MRTHRRGRPVRLLAGWLLVPLAVSAGPLAAAPAGAAAPPMTAAVTRLAEPLALVTARTVLATLGSAAAAATPQAALNAAVTQAAARGVNTAAVIADRSTGAVLASVNPDQQIASASLVKLYTAVYYGIRNPALIPSLAEMIRVSRDSTQSSLWSTSIVPWVAARYGLTGSANSAASASGWWGTVRVTARDLVRFQYRMERDSAVNGFLPQAMQQAADVGSDGFDQNFGVNALAGSGSKQGWTTIVNYPSSNVYGLHSVGFTSKYYIAILQTASSATGYQPMRETVTATARALAASSVAPPRTPYPKLVRAEATRFVASLYLHVLGRSGTDATLIDRLARGLMSRGQAANAIVRSNERYTQLARWYFLACLGRSGGVEYAATFARQPHLAAVQSICGGQGAWDVARRDGTTYLGRILRVLWQQTPSSSDLARYSSILAKQGRPSVINTATQDPRFKKQWLNRAHLQMLGRPADAGAVSRYPSANVRIHGLEEIYAGIPTTGEYWKKWVRP</sequence>
<name>A0AAU8DL58_9ACTN</name>
<evidence type="ECO:0008006" key="3">
    <source>
        <dbReference type="Google" id="ProtNLM"/>
    </source>
</evidence>
<gene>
    <name evidence="2" type="ORF">ABLG96_13295</name>
</gene>
<evidence type="ECO:0000256" key="1">
    <source>
        <dbReference type="SAM" id="SignalP"/>
    </source>
</evidence>
<dbReference type="Gene3D" id="3.40.710.10">
    <property type="entry name" value="DD-peptidase/beta-lactamase superfamily"/>
    <property type="match status" value="1"/>
</dbReference>
<reference evidence="2" key="1">
    <citation type="submission" date="2024-05" db="EMBL/GenBank/DDBJ databases">
        <authorList>
            <person name="Cai S.Y."/>
            <person name="Jin L.M."/>
            <person name="Li H.R."/>
        </authorList>
    </citation>
    <scope>NUCLEOTIDE SEQUENCE</scope>
    <source>
        <strain evidence="2">A5-74</strain>
    </source>
</reference>
<keyword evidence="1" id="KW-0732">Signal</keyword>
<dbReference type="AlphaFoldDB" id="A0AAU8DL58"/>
<dbReference type="EMBL" id="CP159218">
    <property type="protein sequence ID" value="XCG62240.1"/>
    <property type="molecule type" value="Genomic_DNA"/>
</dbReference>
<feature type="chain" id="PRO_5043862909" description="Serine hydrolase" evidence="1">
    <location>
        <begin position="26"/>
        <end position="509"/>
    </location>
</feature>
<accession>A0AAU8DL58</accession>
<dbReference type="SUPFAM" id="SSF56601">
    <property type="entry name" value="beta-lactamase/transpeptidase-like"/>
    <property type="match status" value="1"/>
</dbReference>